<feature type="signal peptide" evidence="1">
    <location>
        <begin position="1"/>
        <end position="20"/>
    </location>
</feature>
<dbReference type="Proteomes" id="UP001171299">
    <property type="component" value="Unassembled WGS sequence"/>
</dbReference>
<dbReference type="AlphaFoldDB" id="A0AAP9KMI4"/>
<evidence type="ECO:0000313" key="5">
    <source>
        <dbReference type="Proteomes" id="UP001171299"/>
    </source>
</evidence>
<evidence type="ECO:0000313" key="4">
    <source>
        <dbReference type="Proteomes" id="UP000424872"/>
    </source>
</evidence>
<dbReference type="EMBL" id="JAUOOM010000017">
    <property type="protein sequence ID" value="MDO6408252.1"/>
    <property type="molecule type" value="Genomic_DNA"/>
</dbReference>
<sequence>MRYSKYLILGAMMAAGTAQAANTAINVQGKITPPACNAEMSVGADLNWGDIPHSTLNANDMTVLDAKTATLKVTCEPETKTSIAFWVTDANSASALAGKRIGTAGKNGDDATRIFGIGFDPITTKKLGNFTLIGKTSSFDGAENSTNFGYVDNGSAHNATNFAVMPFSQGWGIGIPQEWTVLDTTNKPASASDFTFTFDVVPQLNKKSEITNAQEVPFAGTAQFFVRYF</sequence>
<name>A0AAP9KMI4_9GAMM</name>
<evidence type="ECO:0000313" key="2">
    <source>
        <dbReference type="EMBL" id="MDO6408252.1"/>
    </source>
</evidence>
<proteinExistence type="predicted"/>
<accession>A0AAP9KMI4</accession>
<organism evidence="3 4">
    <name type="scientific">Pantoea phytobeneficialis</name>
    <dbReference type="NCBI Taxonomy" id="2052056"/>
    <lineage>
        <taxon>Bacteria</taxon>
        <taxon>Pseudomonadati</taxon>
        <taxon>Pseudomonadota</taxon>
        <taxon>Gammaproteobacteria</taxon>
        <taxon>Enterobacterales</taxon>
        <taxon>Erwiniaceae</taxon>
        <taxon>Pantoea</taxon>
    </lineage>
</organism>
<evidence type="ECO:0000256" key="1">
    <source>
        <dbReference type="SAM" id="SignalP"/>
    </source>
</evidence>
<dbReference type="Proteomes" id="UP000424872">
    <property type="component" value="Chromosome"/>
</dbReference>
<reference evidence="3" key="2">
    <citation type="journal article" date="2020" name="Environ. Microbiol.">
        <title>The extreme plant-growth-promoting properties of Pantoea phytobeneficialis MSR2 revealed by functional and genomic analysis.</title>
        <authorList>
            <person name="Nascimento F.X."/>
            <person name="Hernandez A.G."/>
            <person name="Glick B.R."/>
            <person name="Rossi M.J."/>
        </authorList>
    </citation>
    <scope>NUCLEOTIDE SEQUENCE</scope>
    <source>
        <strain evidence="3">MSR2</strain>
    </source>
</reference>
<dbReference type="InterPro" id="IPR010546">
    <property type="entry name" value="DUF1120"/>
</dbReference>
<gene>
    <name evidence="3" type="ORF">CTZ24_00155</name>
    <name evidence="2" type="ORF">Q3404_16915</name>
</gene>
<reference evidence="2" key="3">
    <citation type="submission" date="2023-07" db="EMBL/GenBank/DDBJ databases">
        <title>The extreme plant-growth-promoting properties of Pantoea phytobeneficialis PF55 revealed by functional and genomic analysis.</title>
        <authorList>
            <person name="Nascimento F.X."/>
            <person name="Marcio R.J."/>
        </authorList>
    </citation>
    <scope>NUCLEOTIDE SEQUENCE</scope>
    <source>
        <strain evidence="2">PF55</strain>
    </source>
</reference>
<protein>
    <submittedName>
        <fullName evidence="2">DUF1120 domain-containing protein</fullName>
    </submittedName>
</protein>
<evidence type="ECO:0000313" key="3">
    <source>
        <dbReference type="EMBL" id="QGR04903.1"/>
    </source>
</evidence>
<feature type="chain" id="PRO_5042849119" evidence="1">
    <location>
        <begin position="21"/>
        <end position="229"/>
    </location>
</feature>
<keyword evidence="5" id="KW-1185">Reference proteome</keyword>
<dbReference type="KEGG" id="ppho:CTZ24_00155"/>
<keyword evidence="1" id="KW-0732">Signal</keyword>
<reference evidence="4" key="1">
    <citation type="submission" date="2017-11" db="EMBL/GenBank/DDBJ databases">
        <title>Genome sequence of Pantoea sp. MSR2.</title>
        <authorList>
            <person name="Nascimento F.X."/>
        </authorList>
    </citation>
    <scope>NUCLEOTIDE SEQUENCE [LARGE SCALE GENOMIC DNA]</scope>
    <source>
        <strain evidence="4">MSR2</strain>
    </source>
</reference>
<dbReference type="EMBL" id="CP024636">
    <property type="protein sequence ID" value="QGR04903.1"/>
    <property type="molecule type" value="Genomic_DNA"/>
</dbReference>
<dbReference type="Pfam" id="PF06551">
    <property type="entry name" value="DUF1120"/>
    <property type="match status" value="1"/>
</dbReference>
<dbReference type="RefSeq" id="WP_208724469.1">
    <property type="nucleotide sequence ID" value="NZ_CP024636.1"/>
</dbReference>